<comment type="caution">
    <text evidence="4">The sequence shown here is derived from an EMBL/GenBank/DDBJ whole genome shotgun (WGS) entry which is preliminary data.</text>
</comment>
<name>A0A3R6I4B1_9BACT</name>
<accession>A0A3R6I4B1</accession>
<keyword evidence="5" id="KW-1185">Reference proteome</keyword>
<dbReference type="PANTHER" id="PTHR33375:SF1">
    <property type="entry name" value="CHROMOSOME-PARTITIONING PROTEIN PARB-RELATED"/>
    <property type="match status" value="1"/>
</dbReference>
<dbReference type="SMART" id="SM00470">
    <property type="entry name" value="ParB"/>
    <property type="match status" value="1"/>
</dbReference>
<evidence type="ECO:0000256" key="1">
    <source>
        <dbReference type="ARBA" id="ARBA00006295"/>
    </source>
</evidence>
<sequence length="268" mass="30228">MELNATKRTDLFLIDPRNIVVMDGFNVRRDFDLNELKEQIKANGVLNPVTVIPFKEDGVEKYKLVDGERRYRATMLAISEGASIPFIKALKAPKGATTEQLYIEQMMRNEGKRFSELECAIMFRRFKEEFGYSQVEIAEKFKKSPAFISKCLSLLDLPQYLQDKIANGELSAKAAREISSTYAHENDQVRAAKTALRTAKANGKTTATNKEVQSALKDSKQAKTIADALRSVWAYLDGEKTVDVDRLIKLLDSTSSLHSAMKEYKNAK</sequence>
<dbReference type="NCBIfam" id="TIGR00180">
    <property type="entry name" value="parB_part"/>
    <property type="match status" value="1"/>
</dbReference>
<organism evidence="4 5">
    <name type="scientific">Leyella stercorea</name>
    <dbReference type="NCBI Taxonomy" id="363265"/>
    <lineage>
        <taxon>Bacteria</taxon>
        <taxon>Pseudomonadati</taxon>
        <taxon>Bacteroidota</taxon>
        <taxon>Bacteroidia</taxon>
        <taxon>Bacteroidales</taxon>
        <taxon>Prevotellaceae</taxon>
        <taxon>Leyella</taxon>
    </lineage>
</organism>
<dbReference type="InterPro" id="IPR036086">
    <property type="entry name" value="ParB/Sulfiredoxin_sf"/>
</dbReference>
<dbReference type="PANTHER" id="PTHR33375">
    <property type="entry name" value="CHROMOSOME-PARTITIONING PROTEIN PARB-RELATED"/>
    <property type="match status" value="1"/>
</dbReference>
<dbReference type="AlphaFoldDB" id="A0A3R6I4B1"/>
<dbReference type="Proteomes" id="UP000286598">
    <property type="component" value="Unassembled WGS sequence"/>
</dbReference>
<gene>
    <name evidence="4" type="ORF">DW060_00975</name>
</gene>
<evidence type="ECO:0000313" key="5">
    <source>
        <dbReference type="Proteomes" id="UP000286598"/>
    </source>
</evidence>
<dbReference type="SUPFAM" id="SSF109709">
    <property type="entry name" value="KorB DNA-binding domain-like"/>
    <property type="match status" value="1"/>
</dbReference>
<dbReference type="InterPro" id="IPR041468">
    <property type="entry name" value="HTH_ParB/Spo0J"/>
</dbReference>
<protein>
    <submittedName>
        <fullName evidence="4">ParB/RepB/Spo0J family partition protein</fullName>
    </submittedName>
</protein>
<dbReference type="InterPro" id="IPR004437">
    <property type="entry name" value="ParB/RepB/Spo0J"/>
</dbReference>
<dbReference type="Pfam" id="PF02195">
    <property type="entry name" value="ParB_N"/>
    <property type="match status" value="1"/>
</dbReference>
<dbReference type="Pfam" id="PF17762">
    <property type="entry name" value="HTH_ParB"/>
    <property type="match status" value="1"/>
</dbReference>
<dbReference type="EMBL" id="QRNO01000002">
    <property type="protein sequence ID" value="RHK53063.1"/>
    <property type="molecule type" value="Genomic_DNA"/>
</dbReference>
<dbReference type="Gene3D" id="3.90.1530.30">
    <property type="match status" value="1"/>
</dbReference>
<dbReference type="GO" id="GO:0007059">
    <property type="term" value="P:chromosome segregation"/>
    <property type="evidence" value="ECO:0007669"/>
    <property type="project" value="UniProtKB-KW"/>
</dbReference>
<dbReference type="GO" id="GO:0005694">
    <property type="term" value="C:chromosome"/>
    <property type="evidence" value="ECO:0007669"/>
    <property type="project" value="TreeGrafter"/>
</dbReference>
<evidence type="ECO:0000256" key="2">
    <source>
        <dbReference type="ARBA" id="ARBA00022829"/>
    </source>
</evidence>
<proteinExistence type="inferred from homology"/>
<dbReference type="InterPro" id="IPR050336">
    <property type="entry name" value="Chromosome_partition/occlusion"/>
</dbReference>
<evidence type="ECO:0000313" key="4">
    <source>
        <dbReference type="EMBL" id="RHK53063.1"/>
    </source>
</evidence>
<dbReference type="InterPro" id="IPR003115">
    <property type="entry name" value="ParB_N"/>
</dbReference>
<dbReference type="GO" id="GO:0003677">
    <property type="term" value="F:DNA binding"/>
    <property type="evidence" value="ECO:0007669"/>
    <property type="project" value="InterPro"/>
</dbReference>
<keyword evidence="2" id="KW-0159">Chromosome partition</keyword>
<comment type="similarity">
    <text evidence="1">Belongs to the ParB family.</text>
</comment>
<feature type="domain" description="ParB-like N-terminal" evidence="3">
    <location>
        <begin position="12"/>
        <end position="110"/>
    </location>
</feature>
<reference evidence="4 5" key="1">
    <citation type="submission" date="2018-08" db="EMBL/GenBank/DDBJ databases">
        <title>A genome reference for cultivated species of the human gut microbiota.</title>
        <authorList>
            <person name="Zou Y."/>
            <person name="Xue W."/>
            <person name="Luo G."/>
        </authorList>
    </citation>
    <scope>NUCLEOTIDE SEQUENCE [LARGE SCALE GENOMIC DNA]</scope>
    <source>
        <strain evidence="4 5">AF42-9</strain>
    </source>
</reference>
<dbReference type="SUPFAM" id="SSF110849">
    <property type="entry name" value="ParB/Sulfiredoxin"/>
    <property type="match status" value="1"/>
</dbReference>
<evidence type="ECO:0000259" key="3">
    <source>
        <dbReference type="SMART" id="SM00470"/>
    </source>
</evidence>
<dbReference type="Gene3D" id="1.10.10.2830">
    <property type="match status" value="1"/>
</dbReference>
<dbReference type="OrthoDB" id="1091122at2"/>